<gene>
    <name evidence="3" type="ORF">K466DRAFT_473388</name>
</gene>
<feature type="transmembrane region" description="Helical" evidence="1">
    <location>
        <begin position="202"/>
        <end position="225"/>
    </location>
</feature>
<feature type="transmembrane region" description="Helical" evidence="1">
    <location>
        <begin position="158"/>
        <end position="181"/>
    </location>
</feature>
<keyword evidence="1" id="KW-0812">Transmembrane</keyword>
<dbReference type="STRING" id="1314778.A0A5C3NNC0"/>
<evidence type="ECO:0000256" key="1">
    <source>
        <dbReference type="SAM" id="Phobius"/>
    </source>
</evidence>
<feature type="transmembrane region" description="Helical" evidence="1">
    <location>
        <begin position="28"/>
        <end position="47"/>
    </location>
</feature>
<evidence type="ECO:0000259" key="2">
    <source>
        <dbReference type="Pfam" id="PF20151"/>
    </source>
</evidence>
<feature type="non-terminal residue" evidence="3">
    <location>
        <position position="272"/>
    </location>
</feature>
<feature type="transmembrane region" description="Helical" evidence="1">
    <location>
        <begin position="110"/>
        <end position="132"/>
    </location>
</feature>
<keyword evidence="1" id="KW-1133">Transmembrane helix</keyword>
<accession>A0A5C3NNC0</accession>
<dbReference type="Proteomes" id="UP000308197">
    <property type="component" value="Unassembled WGS sequence"/>
</dbReference>
<protein>
    <recommendedName>
        <fullName evidence="2">DUF6533 domain-containing protein</fullName>
    </recommendedName>
</protein>
<feature type="non-terminal residue" evidence="3">
    <location>
        <position position="1"/>
    </location>
</feature>
<dbReference type="InParanoid" id="A0A5C3NNC0"/>
<evidence type="ECO:0000313" key="3">
    <source>
        <dbReference type="EMBL" id="TFK78745.1"/>
    </source>
</evidence>
<reference evidence="3 4" key="1">
    <citation type="journal article" date="2019" name="Nat. Ecol. Evol.">
        <title>Megaphylogeny resolves global patterns of mushroom evolution.</title>
        <authorList>
            <person name="Varga T."/>
            <person name="Krizsan K."/>
            <person name="Foldi C."/>
            <person name="Dima B."/>
            <person name="Sanchez-Garcia M."/>
            <person name="Sanchez-Ramirez S."/>
            <person name="Szollosi G.J."/>
            <person name="Szarkandi J.G."/>
            <person name="Papp V."/>
            <person name="Albert L."/>
            <person name="Andreopoulos W."/>
            <person name="Angelini C."/>
            <person name="Antonin V."/>
            <person name="Barry K.W."/>
            <person name="Bougher N.L."/>
            <person name="Buchanan P."/>
            <person name="Buyck B."/>
            <person name="Bense V."/>
            <person name="Catcheside P."/>
            <person name="Chovatia M."/>
            <person name="Cooper J."/>
            <person name="Damon W."/>
            <person name="Desjardin D."/>
            <person name="Finy P."/>
            <person name="Geml J."/>
            <person name="Haridas S."/>
            <person name="Hughes K."/>
            <person name="Justo A."/>
            <person name="Karasinski D."/>
            <person name="Kautmanova I."/>
            <person name="Kiss B."/>
            <person name="Kocsube S."/>
            <person name="Kotiranta H."/>
            <person name="LaButti K.M."/>
            <person name="Lechner B.E."/>
            <person name="Liimatainen K."/>
            <person name="Lipzen A."/>
            <person name="Lukacs Z."/>
            <person name="Mihaltcheva S."/>
            <person name="Morgado L.N."/>
            <person name="Niskanen T."/>
            <person name="Noordeloos M.E."/>
            <person name="Ohm R.A."/>
            <person name="Ortiz-Santana B."/>
            <person name="Ovrebo C."/>
            <person name="Racz N."/>
            <person name="Riley R."/>
            <person name="Savchenko A."/>
            <person name="Shiryaev A."/>
            <person name="Soop K."/>
            <person name="Spirin V."/>
            <person name="Szebenyi C."/>
            <person name="Tomsovsky M."/>
            <person name="Tulloss R.E."/>
            <person name="Uehling J."/>
            <person name="Grigoriev I.V."/>
            <person name="Vagvolgyi C."/>
            <person name="Papp T."/>
            <person name="Martin F.M."/>
            <person name="Miettinen O."/>
            <person name="Hibbett D.S."/>
            <person name="Nagy L.G."/>
        </authorList>
    </citation>
    <scope>NUCLEOTIDE SEQUENCE [LARGE SCALE GENOMIC DNA]</scope>
    <source>
        <strain evidence="3 4">HHB13444</strain>
    </source>
</reference>
<keyword evidence="4" id="KW-1185">Reference proteome</keyword>
<organism evidence="3 4">
    <name type="scientific">Polyporus arcularius HHB13444</name>
    <dbReference type="NCBI Taxonomy" id="1314778"/>
    <lineage>
        <taxon>Eukaryota</taxon>
        <taxon>Fungi</taxon>
        <taxon>Dikarya</taxon>
        <taxon>Basidiomycota</taxon>
        <taxon>Agaricomycotina</taxon>
        <taxon>Agaricomycetes</taxon>
        <taxon>Polyporales</taxon>
        <taxon>Polyporaceae</taxon>
        <taxon>Polyporus</taxon>
    </lineage>
</organism>
<feature type="transmembrane region" description="Helical" evidence="1">
    <location>
        <begin position="67"/>
        <end position="89"/>
    </location>
</feature>
<dbReference type="InterPro" id="IPR045340">
    <property type="entry name" value="DUF6533"/>
</dbReference>
<dbReference type="EMBL" id="ML212350">
    <property type="protein sequence ID" value="TFK78745.1"/>
    <property type="molecule type" value="Genomic_DNA"/>
</dbReference>
<proteinExistence type="predicted"/>
<dbReference type="AlphaFoldDB" id="A0A5C3NNC0"/>
<dbReference type="Pfam" id="PF20151">
    <property type="entry name" value="DUF6533"/>
    <property type="match status" value="1"/>
</dbReference>
<sequence>VLYLYDVFIMFDREVAYFWTSKPSGASLLYFANEWINIVYFITLFIEQATFSSDRVWPRRFSRGAETLLTVVGCSCSMFTQATFALIVLQFVPPAVFSALRAYVLSRSKLLGLFVLALSMSPAAANLVQYGYQLSGENDPPFGCIETDNVTPAISYKFVFIIVARVPIIVADIILIYVTWAKLNARDGLSGIRLHRRPTLQLISVPTGTMYFVVLFILNVLHLAFSVTAFASDNDGVSLVTEFSSPITAILVSRFLLELQEANQADIRIDRD</sequence>
<name>A0A5C3NNC0_9APHY</name>
<evidence type="ECO:0000313" key="4">
    <source>
        <dbReference type="Proteomes" id="UP000308197"/>
    </source>
</evidence>
<keyword evidence="1" id="KW-0472">Membrane</keyword>
<feature type="domain" description="DUF6533" evidence="2">
    <location>
        <begin position="1"/>
        <end position="33"/>
    </location>
</feature>